<accession>A0A2R6NQT5</accession>
<evidence type="ECO:0000313" key="3">
    <source>
        <dbReference type="Proteomes" id="UP000186601"/>
    </source>
</evidence>
<gene>
    <name evidence="2" type="ORF">PHLCEN_2v9678</name>
</gene>
<evidence type="ECO:0000256" key="1">
    <source>
        <dbReference type="SAM" id="MobiDB-lite"/>
    </source>
</evidence>
<sequence>MAKQRTQALTERDKEKEGKKPVMKPVEDVVPSEPKKDEDTDLSDLEGRIQVRIVSKSYLVQDVEYVILETLLLSPDPPDRDRARDTLASLLTRRRGEYIFRIGSRPLNAKLFAGEVITASDGTHGIPRTLEEIETLCSRIDEVVDEFGGKVSLSHAIVGSILKERTNFARKTSVLYRVDEPLPHAALLLRLPAPSVALTPEVRCAVVGNVDSGKSTTLGVLTRGLFPLQELSYCIMIQLGFSPRCVGRWTRSSTSQLVSA</sequence>
<dbReference type="EMBL" id="MLYV02000975">
    <property type="protein sequence ID" value="PSR74612.1"/>
    <property type="molecule type" value="Genomic_DNA"/>
</dbReference>
<evidence type="ECO:0008006" key="4">
    <source>
        <dbReference type="Google" id="ProtNLM"/>
    </source>
</evidence>
<organism evidence="2 3">
    <name type="scientific">Hermanssonia centrifuga</name>
    <dbReference type="NCBI Taxonomy" id="98765"/>
    <lineage>
        <taxon>Eukaryota</taxon>
        <taxon>Fungi</taxon>
        <taxon>Dikarya</taxon>
        <taxon>Basidiomycota</taxon>
        <taxon>Agaricomycotina</taxon>
        <taxon>Agaricomycetes</taxon>
        <taxon>Polyporales</taxon>
        <taxon>Meruliaceae</taxon>
        <taxon>Hermanssonia</taxon>
    </lineage>
</organism>
<dbReference type="OrthoDB" id="248233at2759"/>
<feature type="compositionally biased region" description="Basic and acidic residues" evidence="1">
    <location>
        <begin position="10"/>
        <end position="20"/>
    </location>
</feature>
<dbReference type="AlphaFoldDB" id="A0A2R6NQT5"/>
<feature type="region of interest" description="Disordered" evidence="1">
    <location>
        <begin position="1"/>
        <end position="41"/>
    </location>
</feature>
<name>A0A2R6NQT5_9APHY</name>
<proteinExistence type="predicted"/>
<keyword evidence="3" id="KW-1185">Reference proteome</keyword>
<evidence type="ECO:0000313" key="2">
    <source>
        <dbReference type="EMBL" id="PSR74612.1"/>
    </source>
</evidence>
<comment type="caution">
    <text evidence="2">The sequence shown here is derived from an EMBL/GenBank/DDBJ whole genome shotgun (WGS) entry which is preliminary data.</text>
</comment>
<reference evidence="2 3" key="1">
    <citation type="submission" date="2018-02" db="EMBL/GenBank/DDBJ databases">
        <title>Genome sequence of the basidiomycete white-rot fungus Phlebia centrifuga.</title>
        <authorList>
            <person name="Granchi Z."/>
            <person name="Peng M."/>
            <person name="de Vries R.P."/>
            <person name="Hilden K."/>
            <person name="Makela M.R."/>
            <person name="Grigoriev I."/>
            <person name="Riley R."/>
        </authorList>
    </citation>
    <scope>NUCLEOTIDE SEQUENCE [LARGE SCALE GENOMIC DNA]</scope>
    <source>
        <strain evidence="2 3">FBCC195</strain>
    </source>
</reference>
<dbReference type="Proteomes" id="UP000186601">
    <property type="component" value="Unassembled WGS sequence"/>
</dbReference>
<protein>
    <recommendedName>
        <fullName evidence="4">Tr-type G domain-containing protein</fullName>
    </recommendedName>
</protein>